<dbReference type="GO" id="GO:0007165">
    <property type="term" value="P:signal transduction"/>
    <property type="evidence" value="ECO:0007669"/>
    <property type="project" value="TreeGrafter"/>
</dbReference>
<evidence type="ECO:0000259" key="1">
    <source>
        <dbReference type="PROSITE" id="PS50011"/>
    </source>
</evidence>
<dbReference type="InterPro" id="IPR050167">
    <property type="entry name" value="Ser_Thr_protein_kinase"/>
</dbReference>
<dbReference type="PANTHER" id="PTHR23257:SF958">
    <property type="entry name" value="SERINE_THREONINE-PROTEIN KINASE WNK4"/>
    <property type="match status" value="1"/>
</dbReference>
<dbReference type="GO" id="GO:0005737">
    <property type="term" value="C:cytoplasm"/>
    <property type="evidence" value="ECO:0007669"/>
    <property type="project" value="TreeGrafter"/>
</dbReference>
<dbReference type="PROSITE" id="PS50011">
    <property type="entry name" value="PROTEIN_KINASE_DOM"/>
    <property type="match status" value="1"/>
</dbReference>
<dbReference type="Proteomes" id="UP001153069">
    <property type="component" value="Unassembled WGS sequence"/>
</dbReference>
<dbReference type="GO" id="GO:0005524">
    <property type="term" value="F:ATP binding"/>
    <property type="evidence" value="ECO:0007669"/>
    <property type="project" value="InterPro"/>
</dbReference>
<protein>
    <submittedName>
        <fullName evidence="2">Probable LIM domain-containing serine/threonine-protein kinase DDB</fullName>
    </submittedName>
</protein>
<dbReference type="AlphaFoldDB" id="A0A9N8DA60"/>
<dbReference type="SUPFAM" id="SSF56112">
    <property type="entry name" value="Protein kinase-like (PK-like)"/>
    <property type="match status" value="1"/>
</dbReference>
<reference evidence="2" key="1">
    <citation type="submission" date="2020-06" db="EMBL/GenBank/DDBJ databases">
        <authorList>
            <consortium name="Plant Systems Biology data submission"/>
        </authorList>
    </citation>
    <scope>NUCLEOTIDE SEQUENCE</scope>
    <source>
        <strain evidence="2">D6</strain>
    </source>
</reference>
<dbReference type="PANTHER" id="PTHR23257">
    <property type="entry name" value="SERINE-THREONINE PROTEIN KINASE"/>
    <property type="match status" value="1"/>
</dbReference>
<dbReference type="InterPro" id="IPR000719">
    <property type="entry name" value="Prot_kinase_dom"/>
</dbReference>
<dbReference type="Pfam" id="PF00069">
    <property type="entry name" value="Pkinase"/>
    <property type="match status" value="1"/>
</dbReference>
<dbReference type="InterPro" id="IPR011009">
    <property type="entry name" value="Kinase-like_dom_sf"/>
</dbReference>
<keyword evidence="2" id="KW-0418">Kinase</keyword>
<keyword evidence="2" id="KW-0808">Transferase</keyword>
<dbReference type="Gene3D" id="1.10.510.10">
    <property type="entry name" value="Transferase(Phosphotransferase) domain 1"/>
    <property type="match status" value="1"/>
</dbReference>
<sequence length="198" mass="22834">MLLVERLIVAYDLASALAYMHENSLIYRDIKQENFGFDIRGDIKIFDFGLSKALSPTLLAKKSKTMYNLTPVTGSIPYMAPEVTLKLPYNCRCDCFSFALLFHEILALRKTPFHTYPPQEYFQRVVKGNERPTIRTSWPATNVLKNGWDFDPGKRPPMKSIASMIRSELYERSEQDSVLNRSMYMNDKSIRSLQGLDC</sequence>
<proteinExistence type="predicted"/>
<dbReference type="SMART" id="SM00220">
    <property type="entry name" value="S_TKc"/>
    <property type="match status" value="1"/>
</dbReference>
<name>A0A9N8DA60_9STRA</name>
<dbReference type="EMBL" id="CAICTM010000030">
    <property type="protein sequence ID" value="CAB9498045.1"/>
    <property type="molecule type" value="Genomic_DNA"/>
</dbReference>
<evidence type="ECO:0000313" key="3">
    <source>
        <dbReference type="Proteomes" id="UP001153069"/>
    </source>
</evidence>
<feature type="domain" description="Protein kinase" evidence="1">
    <location>
        <begin position="1"/>
        <end position="170"/>
    </location>
</feature>
<comment type="caution">
    <text evidence="2">The sequence shown here is derived from an EMBL/GenBank/DDBJ whole genome shotgun (WGS) entry which is preliminary data.</text>
</comment>
<dbReference type="OrthoDB" id="45850at2759"/>
<keyword evidence="3" id="KW-1185">Reference proteome</keyword>
<dbReference type="GO" id="GO:0004672">
    <property type="term" value="F:protein kinase activity"/>
    <property type="evidence" value="ECO:0007669"/>
    <property type="project" value="InterPro"/>
</dbReference>
<accession>A0A9N8DA60</accession>
<evidence type="ECO:0000313" key="2">
    <source>
        <dbReference type="EMBL" id="CAB9498045.1"/>
    </source>
</evidence>
<organism evidence="2 3">
    <name type="scientific">Seminavis robusta</name>
    <dbReference type="NCBI Taxonomy" id="568900"/>
    <lineage>
        <taxon>Eukaryota</taxon>
        <taxon>Sar</taxon>
        <taxon>Stramenopiles</taxon>
        <taxon>Ochrophyta</taxon>
        <taxon>Bacillariophyta</taxon>
        <taxon>Bacillariophyceae</taxon>
        <taxon>Bacillariophycidae</taxon>
        <taxon>Naviculales</taxon>
        <taxon>Naviculaceae</taxon>
        <taxon>Seminavis</taxon>
    </lineage>
</organism>
<gene>
    <name evidence="2" type="ORF">SEMRO_30_G019870.1</name>
</gene>